<keyword evidence="2" id="KW-1185">Reference proteome</keyword>
<dbReference type="Proteomes" id="UP000614272">
    <property type="component" value="Unassembled WGS sequence"/>
</dbReference>
<name>A0ABQ1QZJ7_9ALTE</name>
<proteinExistence type="predicted"/>
<evidence type="ECO:0000313" key="1">
    <source>
        <dbReference type="EMBL" id="GGD49010.1"/>
    </source>
</evidence>
<accession>A0ABQ1QZJ7</accession>
<gene>
    <name evidence="1" type="ORF">GCM10011357_01280</name>
</gene>
<comment type="caution">
    <text evidence="1">The sequence shown here is derived from an EMBL/GenBank/DDBJ whole genome shotgun (WGS) entry which is preliminary data.</text>
</comment>
<sequence>MAWLAPRLTGKLQMVDISDSDFCSYAGVNKAQMMAVLHLWDGQQFVKGLDASLYYWRLAGFHRLVTFLRLKPCYWLACKAYGYWAKKRQRCTDGVCDGR</sequence>
<dbReference type="Pfam" id="PF04134">
    <property type="entry name" value="DCC1-like"/>
    <property type="match status" value="1"/>
</dbReference>
<evidence type="ECO:0000313" key="2">
    <source>
        <dbReference type="Proteomes" id="UP000614272"/>
    </source>
</evidence>
<evidence type="ECO:0008006" key="3">
    <source>
        <dbReference type="Google" id="ProtNLM"/>
    </source>
</evidence>
<dbReference type="EMBL" id="BMGJ01000001">
    <property type="protein sequence ID" value="GGD49010.1"/>
    <property type="molecule type" value="Genomic_DNA"/>
</dbReference>
<dbReference type="InterPro" id="IPR007263">
    <property type="entry name" value="DCC1-like"/>
</dbReference>
<organism evidence="1 2">
    <name type="scientific">Lacimicrobium alkaliphilum</name>
    <dbReference type="NCBI Taxonomy" id="1526571"/>
    <lineage>
        <taxon>Bacteria</taxon>
        <taxon>Pseudomonadati</taxon>
        <taxon>Pseudomonadota</taxon>
        <taxon>Gammaproteobacteria</taxon>
        <taxon>Alteromonadales</taxon>
        <taxon>Alteromonadaceae</taxon>
        <taxon>Lacimicrobium</taxon>
    </lineage>
</organism>
<protein>
    <recommendedName>
        <fullName evidence="3">Thiol-disulfide oxidoreductase</fullName>
    </recommendedName>
</protein>
<reference evidence="2" key="1">
    <citation type="journal article" date="2019" name="Int. J. Syst. Evol. Microbiol.">
        <title>The Global Catalogue of Microorganisms (GCM) 10K type strain sequencing project: providing services to taxonomists for standard genome sequencing and annotation.</title>
        <authorList>
            <consortium name="The Broad Institute Genomics Platform"/>
            <consortium name="The Broad Institute Genome Sequencing Center for Infectious Disease"/>
            <person name="Wu L."/>
            <person name="Ma J."/>
        </authorList>
    </citation>
    <scope>NUCLEOTIDE SEQUENCE [LARGE SCALE GENOMIC DNA]</scope>
    <source>
        <strain evidence="2">CGMCC 1.12923</strain>
    </source>
</reference>